<dbReference type="eggNOG" id="COG2124">
    <property type="taxonomic scope" value="Bacteria"/>
</dbReference>
<dbReference type="PRINTS" id="PR00359">
    <property type="entry name" value="BP450"/>
</dbReference>
<dbReference type="InterPro" id="IPR017972">
    <property type="entry name" value="Cyt_P450_CS"/>
</dbReference>
<dbReference type="CDD" id="cd11033">
    <property type="entry name" value="CYP142-like"/>
    <property type="match status" value="1"/>
</dbReference>
<sequence>MGSAVEAAGRALADPVVYADDDRLHNALTLLRGEAPVHWVSPPDHRPFWAITKHSDVLSIGCSNERFLNAPRPVLTTTAMERAAGECTSDLTTLIHMDGSDHRAVRAIGAKLFLPRAVDRLHARMGELAARYVDRMLELGGACDFVAEVADRFPAQVVLSALGVPEADHRRILDLTRDVHGSDPDRFVAAQQELFDYFRRVVGDRRAEPRDDLASAVVHARGDGGRLSERDTAAYCVTIATAGHDTLGVALAGGLHALIEHPDQWERLRHSPESVPRAVDEVLRWVTPTKSFMRTAAQDHELRGVTIRAGDAVLLNYASANRDEDVFADPFTFDVGRTPNRHLSFGSGGHHCLGASFAKVELGVFFTELVARLESARVAGTPVRAASTFIGGLTALPIEYRLSR</sequence>
<evidence type="ECO:0000256" key="1">
    <source>
        <dbReference type="ARBA" id="ARBA00010617"/>
    </source>
</evidence>
<dbReference type="Gene3D" id="1.10.630.10">
    <property type="entry name" value="Cytochrome P450"/>
    <property type="match status" value="1"/>
</dbReference>
<evidence type="ECO:0000256" key="3">
    <source>
        <dbReference type="ARBA" id="ARBA00022723"/>
    </source>
</evidence>
<dbReference type="GO" id="GO:0005506">
    <property type="term" value="F:iron ion binding"/>
    <property type="evidence" value="ECO:0007669"/>
    <property type="project" value="InterPro"/>
</dbReference>
<protein>
    <submittedName>
        <fullName evidence="8">Cytochrome P450 family protein</fullName>
        <ecNumber evidence="8">1.14.-.-</ecNumber>
    </submittedName>
</protein>
<accession>K0K662</accession>
<dbReference type="Proteomes" id="UP000006281">
    <property type="component" value="Chromosome"/>
</dbReference>
<dbReference type="PATRIC" id="fig|1179773.3.peg.5137"/>
<dbReference type="Pfam" id="PF00067">
    <property type="entry name" value="p450"/>
    <property type="match status" value="1"/>
</dbReference>
<dbReference type="AlphaFoldDB" id="K0K662"/>
<dbReference type="HOGENOM" id="CLU_033716_0_2_11"/>
<keyword evidence="6 7" id="KW-0503">Monooxygenase</keyword>
<evidence type="ECO:0000256" key="7">
    <source>
        <dbReference type="RuleBase" id="RU000461"/>
    </source>
</evidence>
<organism evidence="8 9">
    <name type="scientific">Saccharothrix espanaensis (strain ATCC 51144 / DSM 44229 / JCM 9112 / NBRC 15066 / NRRL 15764)</name>
    <dbReference type="NCBI Taxonomy" id="1179773"/>
    <lineage>
        <taxon>Bacteria</taxon>
        <taxon>Bacillati</taxon>
        <taxon>Actinomycetota</taxon>
        <taxon>Actinomycetes</taxon>
        <taxon>Pseudonocardiales</taxon>
        <taxon>Pseudonocardiaceae</taxon>
        <taxon>Saccharothrix</taxon>
    </lineage>
</organism>
<evidence type="ECO:0000256" key="5">
    <source>
        <dbReference type="ARBA" id="ARBA00023004"/>
    </source>
</evidence>
<dbReference type="GO" id="GO:0020037">
    <property type="term" value="F:heme binding"/>
    <property type="evidence" value="ECO:0007669"/>
    <property type="project" value="InterPro"/>
</dbReference>
<keyword evidence="5 7" id="KW-0408">Iron</keyword>
<reference evidence="8 9" key="1">
    <citation type="journal article" date="2012" name="BMC Genomics">
        <title>Complete genome sequence of Saccharothrix espanaensis DSM 44229T and comparison to the other completely sequenced Pseudonocardiaceae.</title>
        <authorList>
            <person name="Strobel T."/>
            <person name="Al-Dilaimi A."/>
            <person name="Blom J."/>
            <person name="Gessner A."/>
            <person name="Kalinowski J."/>
            <person name="Luzhetska M."/>
            <person name="Puhler A."/>
            <person name="Szczepanowski R."/>
            <person name="Bechthold A."/>
            <person name="Ruckert C."/>
        </authorList>
    </citation>
    <scope>NUCLEOTIDE SEQUENCE [LARGE SCALE GENOMIC DNA]</scope>
    <source>
        <strain evidence="9">ATCC 51144 / DSM 44229 / JCM 9112 / NBRC 15066 / NRRL 15764</strain>
    </source>
</reference>
<dbReference type="KEGG" id="sesp:BN6_51130"/>
<dbReference type="PANTHER" id="PTHR46696">
    <property type="entry name" value="P450, PUTATIVE (EUROFUNG)-RELATED"/>
    <property type="match status" value="1"/>
</dbReference>
<keyword evidence="9" id="KW-1185">Reference proteome</keyword>
<dbReference type="RefSeq" id="WP_015102491.1">
    <property type="nucleotide sequence ID" value="NC_019673.1"/>
</dbReference>
<keyword evidence="3 7" id="KW-0479">Metal-binding</keyword>
<dbReference type="InterPro" id="IPR001128">
    <property type="entry name" value="Cyt_P450"/>
</dbReference>
<gene>
    <name evidence="8" type="ordered locus">BN6_51130</name>
</gene>
<dbReference type="GO" id="GO:0008395">
    <property type="term" value="F:steroid hydroxylase activity"/>
    <property type="evidence" value="ECO:0007669"/>
    <property type="project" value="TreeGrafter"/>
</dbReference>
<dbReference type="InterPro" id="IPR002397">
    <property type="entry name" value="Cyt_P450_B"/>
</dbReference>
<dbReference type="InterPro" id="IPR036396">
    <property type="entry name" value="Cyt_P450_sf"/>
</dbReference>
<evidence type="ECO:0000256" key="6">
    <source>
        <dbReference type="ARBA" id="ARBA00023033"/>
    </source>
</evidence>
<evidence type="ECO:0000313" key="8">
    <source>
        <dbReference type="EMBL" id="CCH32379.1"/>
    </source>
</evidence>
<dbReference type="PROSITE" id="PS00086">
    <property type="entry name" value="CYTOCHROME_P450"/>
    <property type="match status" value="1"/>
</dbReference>
<keyword evidence="4 7" id="KW-0560">Oxidoreductase</keyword>
<evidence type="ECO:0000256" key="2">
    <source>
        <dbReference type="ARBA" id="ARBA00022617"/>
    </source>
</evidence>
<name>K0K662_SACES</name>
<dbReference type="STRING" id="1179773.BN6_51130"/>
<dbReference type="EMBL" id="HE804045">
    <property type="protein sequence ID" value="CCH32379.1"/>
    <property type="molecule type" value="Genomic_DNA"/>
</dbReference>
<keyword evidence="2 7" id="KW-0349">Heme</keyword>
<evidence type="ECO:0000256" key="4">
    <source>
        <dbReference type="ARBA" id="ARBA00023002"/>
    </source>
</evidence>
<dbReference type="PANTHER" id="PTHR46696:SF4">
    <property type="entry name" value="BIOTIN BIOSYNTHESIS CYTOCHROME P450"/>
    <property type="match status" value="1"/>
</dbReference>
<dbReference type="FunFam" id="1.10.630.10:FF:000018">
    <property type="entry name" value="Cytochrome P450 monooxygenase"/>
    <property type="match status" value="1"/>
</dbReference>
<dbReference type="GO" id="GO:0036199">
    <property type="term" value="F:cholest-4-en-3-one 26-monooxygenase activity"/>
    <property type="evidence" value="ECO:0007669"/>
    <property type="project" value="TreeGrafter"/>
</dbReference>
<dbReference type="SUPFAM" id="SSF48264">
    <property type="entry name" value="Cytochrome P450"/>
    <property type="match status" value="1"/>
</dbReference>
<evidence type="ECO:0000313" key="9">
    <source>
        <dbReference type="Proteomes" id="UP000006281"/>
    </source>
</evidence>
<dbReference type="OrthoDB" id="5241086at2"/>
<proteinExistence type="inferred from homology"/>
<dbReference type="GO" id="GO:0006707">
    <property type="term" value="P:cholesterol catabolic process"/>
    <property type="evidence" value="ECO:0007669"/>
    <property type="project" value="TreeGrafter"/>
</dbReference>
<dbReference type="EC" id="1.14.-.-" evidence="8"/>
<comment type="similarity">
    <text evidence="1 7">Belongs to the cytochrome P450 family.</text>
</comment>
<dbReference type="BioCyc" id="SESP1179773:BN6_RS24740-MONOMER"/>